<proteinExistence type="predicted"/>
<dbReference type="OrthoDB" id="145485at2"/>
<feature type="transmembrane region" description="Helical" evidence="7">
    <location>
        <begin position="338"/>
        <end position="360"/>
    </location>
</feature>
<keyword evidence="4 7" id="KW-1133">Transmembrane helix</keyword>
<feature type="transmembrane region" description="Helical" evidence="7">
    <location>
        <begin position="406"/>
        <end position="426"/>
    </location>
</feature>
<evidence type="ECO:0000313" key="9">
    <source>
        <dbReference type="EMBL" id="GEP45326.1"/>
    </source>
</evidence>
<keyword evidence="5 7" id="KW-0472">Membrane</keyword>
<feature type="domain" description="Phosphatidylglycerol lysyltransferase C-terminal" evidence="8">
    <location>
        <begin position="547"/>
        <end position="834"/>
    </location>
</feature>
<evidence type="ECO:0000259" key="8">
    <source>
        <dbReference type="Pfam" id="PF09924"/>
    </source>
</evidence>
<comment type="subcellular location">
    <subcellularLocation>
        <location evidence="1">Cell membrane</location>
        <topology evidence="1">Multi-pass membrane protein</topology>
    </subcellularLocation>
</comment>
<feature type="transmembrane region" description="Helical" evidence="7">
    <location>
        <begin position="275"/>
        <end position="293"/>
    </location>
</feature>
<protein>
    <recommendedName>
        <fullName evidence="8">Phosphatidylglycerol lysyltransferase C-terminal domain-containing protein</fullName>
    </recommendedName>
</protein>
<comment type="caution">
    <text evidence="9">The sequence shown here is derived from an EMBL/GenBank/DDBJ whole genome shotgun (WGS) entry which is preliminary data.</text>
</comment>
<gene>
    <name evidence="9" type="ORF">BGE01nite_46170</name>
</gene>
<accession>A0A512MF47</accession>
<reference evidence="9 10" key="1">
    <citation type="submission" date="2019-07" db="EMBL/GenBank/DDBJ databases">
        <title>Whole genome shotgun sequence of Brevifollis gellanilyticus NBRC 108608.</title>
        <authorList>
            <person name="Hosoyama A."/>
            <person name="Uohara A."/>
            <person name="Ohji S."/>
            <person name="Ichikawa N."/>
        </authorList>
    </citation>
    <scope>NUCLEOTIDE SEQUENCE [LARGE SCALE GENOMIC DNA]</scope>
    <source>
        <strain evidence="9 10">NBRC 108608</strain>
    </source>
</reference>
<feature type="transmembrane region" description="Helical" evidence="7">
    <location>
        <begin position="185"/>
        <end position="206"/>
    </location>
</feature>
<feature type="transmembrane region" description="Helical" evidence="7">
    <location>
        <begin position="29"/>
        <end position="49"/>
    </location>
</feature>
<dbReference type="InterPro" id="IPR051211">
    <property type="entry name" value="PG_lysyltransferase"/>
</dbReference>
<evidence type="ECO:0000256" key="1">
    <source>
        <dbReference type="ARBA" id="ARBA00004651"/>
    </source>
</evidence>
<feature type="region of interest" description="Disordered" evidence="6">
    <location>
        <begin position="1"/>
        <end position="21"/>
    </location>
</feature>
<feature type="transmembrane region" description="Helical" evidence="7">
    <location>
        <begin position="113"/>
        <end position="132"/>
    </location>
</feature>
<keyword evidence="3 7" id="KW-0812">Transmembrane</keyword>
<dbReference type="PANTHER" id="PTHR34697:SF2">
    <property type="entry name" value="PHOSPHATIDYLGLYCEROL LYSYLTRANSFERASE"/>
    <property type="match status" value="1"/>
</dbReference>
<dbReference type="GO" id="GO:0005886">
    <property type="term" value="C:plasma membrane"/>
    <property type="evidence" value="ECO:0007669"/>
    <property type="project" value="UniProtKB-SubCell"/>
</dbReference>
<feature type="transmembrane region" description="Helical" evidence="7">
    <location>
        <begin position="460"/>
        <end position="484"/>
    </location>
</feature>
<evidence type="ECO:0000313" key="10">
    <source>
        <dbReference type="Proteomes" id="UP000321577"/>
    </source>
</evidence>
<feature type="transmembrane region" description="Helical" evidence="7">
    <location>
        <begin position="218"/>
        <end position="238"/>
    </location>
</feature>
<dbReference type="SUPFAM" id="SSF55729">
    <property type="entry name" value="Acyl-CoA N-acyltransferases (Nat)"/>
    <property type="match status" value="1"/>
</dbReference>
<keyword evidence="10" id="KW-1185">Reference proteome</keyword>
<dbReference type="GO" id="GO:0055091">
    <property type="term" value="P:phospholipid homeostasis"/>
    <property type="evidence" value="ECO:0007669"/>
    <property type="project" value="TreeGrafter"/>
</dbReference>
<dbReference type="AlphaFoldDB" id="A0A512MF47"/>
<dbReference type="Pfam" id="PF09924">
    <property type="entry name" value="LPG_synthase_C"/>
    <property type="match status" value="1"/>
</dbReference>
<keyword evidence="2" id="KW-1003">Cell membrane</keyword>
<feature type="transmembrane region" description="Helical" evidence="7">
    <location>
        <begin position="244"/>
        <end position="263"/>
    </location>
</feature>
<dbReference type="NCBIfam" id="NF033480">
    <property type="entry name" value="bifunc_MprF"/>
    <property type="match status" value="1"/>
</dbReference>
<evidence type="ECO:0000256" key="4">
    <source>
        <dbReference type="ARBA" id="ARBA00022989"/>
    </source>
</evidence>
<dbReference type="EMBL" id="BKAG01000046">
    <property type="protein sequence ID" value="GEP45326.1"/>
    <property type="molecule type" value="Genomic_DNA"/>
</dbReference>
<feature type="transmembrane region" description="Helical" evidence="7">
    <location>
        <begin position="152"/>
        <end position="173"/>
    </location>
</feature>
<feature type="transmembrane region" description="Helical" evidence="7">
    <location>
        <begin position="380"/>
        <end position="399"/>
    </location>
</feature>
<name>A0A512MF47_9BACT</name>
<dbReference type="GO" id="GO:0016755">
    <property type="term" value="F:aminoacyltransferase activity"/>
    <property type="evidence" value="ECO:0007669"/>
    <property type="project" value="TreeGrafter"/>
</dbReference>
<feature type="transmembrane region" description="Helical" evidence="7">
    <location>
        <begin position="70"/>
        <end position="93"/>
    </location>
</feature>
<evidence type="ECO:0000256" key="2">
    <source>
        <dbReference type="ARBA" id="ARBA00022475"/>
    </source>
</evidence>
<organism evidence="9 10">
    <name type="scientific">Brevifollis gellanilyticus</name>
    <dbReference type="NCBI Taxonomy" id="748831"/>
    <lineage>
        <taxon>Bacteria</taxon>
        <taxon>Pseudomonadati</taxon>
        <taxon>Verrucomicrobiota</taxon>
        <taxon>Verrucomicrobiia</taxon>
        <taxon>Verrucomicrobiales</taxon>
        <taxon>Verrucomicrobiaceae</taxon>
    </lineage>
</organism>
<feature type="transmembrane region" description="Helical" evidence="7">
    <location>
        <begin position="299"/>
        <end position="317"/>
    </location>
</feature>
<sequence length="865" mass="94356">MDPEPSALSALTPLSEAAGPPPPPKWRGWLARLGGVLWIAVCGLALHGLHREWSGFHLADLNAALAQIGARHLALALGFTVVSYLCNALLGVLAQRWLGHPAVGVWRDLRNNFIVSAFSMNAGGSVIGGGSIRLRFAAEHGVSAAEVGKATLFSGLAGWMGHVLLCGVLLLSAPPPLDWLPVASARGVGVVLLVLGLLLPFGALLWPRVWPPPSLACLTLVVSMLDWLFAGLTLWALFPGAFVMSAWSLVAVVVLAQAVAALTHVPGGVGVLELAITKALGSTVAAPVLAGTLVTYRLLYYLLPFAAAIILLGLREMSLRRHALERGGRLALRGWSMVAPRLAVLLVLGGGFLLLLSANTPMEESRRGLVALLPLPFVEASHFFSSLAGALLIVLARGLQRRIQTAWWLCVAAMGAGMVFSLFKGFDWEETLVLGFMLVCLLSCRDHFHRHGALWTQRFTAGWWLLLGALLGVAVWVGFFTARHVPYQNALWWQFALENDASRFLRAMTGAGCVFLIAGIAQILRPARPRQKAPVDWPAVDQVVRTTDHADAALAWLGDKEFTLAADGRCGLMHADQGRSRIVMGDVLGDSEAADDLLWRFIEEAQDQGMRPVFYQVSVAEMPRLVDMGFKLFKLGEEARVSLTSFTLDGADARKLRQARSRFQRQNLTFSIWAADKVAEKLSTLKAISDTWLAEHRAGEKGFSLGRFEPDYMRRFPCAVVGDASGRIIAFSNLWQTESKEELSIDLMRHLPEAPNGVMEALFIEIMLWGHEQGYRWFNLGMAPLSGLSTHPLAPLWHKIAAGIFHRGESFYNFQGLRSFKDKFSPQWEPRYIAVSSTWSLPTALLDATALIGGGMRKTFGTSQS</sequence>
<evidence type="ECO:0000256" key="7">
    <source>
        <dbReference type="SAM" id="Phobius"/>
    </source>
</evidence>
<evidence type="ECO:0000256" key="6">
    <source>
        <dbReference type="SAM" id="MobiDB-lite"/>
    </source>
</evidence>
<dbReference type="PANTHER" id="PTHR34697">
    <property type="entry name" value="PHOSPHATIDYLGLYCEROL LYSYLTRANSFERASE"/>
    <property type="match status" value="1"/>
</dbReference>
<evidence type="ECO:0000256" key="5">
    <source>
        <dbReference type="ARBA" id="ARBA00023136"/>
    </source>
</evidence>
<evidence type="ECO:0000256" key="3">
    <source>
        <dbReference type="ARBA" id="ARBA00022692"/>
    </source>
</evidence>
<dbReference type="InterPro" id="IPR016181">
    <property type="entry name" value="Acyl_CoA_acyltransferase"/>
</dbReference>
<feature type="transmembrane region" description="Helical" evidence="7">
    <location>
        <begin position="504"/>
        <end position="524"/>
    </location>
</feature>
<dbReference type="Proteomes" id="UP000321577">
    <property type="component" value="Unassembled WGS sequence"/>
</dbReference>
<dbReference type="InterPro" id="IPR024320">
    <property type="entry name" value="LPG_synthase_C"/>
</dbReference>
<dbReference type="RefSeq" id="WP_146854110.1">
    <property type="nucleotide sequence ID" value="NZ_BKAG01000046.1"/>
</dbReference>